<keyword evidence="1" id="KW-1133">Transmembrane helix</keyword>
<keyword evidence="1" id="KW-0812">Transmembrane</keyword>
<dbReference type="EMBL" id="CP026995">
    <property type="protein sequence ID" value="QLH06012.1"/>
    <property type="molecule type" value="Genomic_DNA"/>
</dbReference>
<reference evidence="2 3" key="1">
    <citation type="submission" date="2018-02" db="EMBL/GenBank/DDBJ databases">
        <title>Complete genome of Nitrosopumilus ureaphilus PS0.</title>
        <authorList>
            <person name="Qin W."/>
            <person name="Zheng Y."/>
            <person name="Stahl D.A."/>
        </authorList>
    </citation>
    <scope>NUCLEOTIDE SEQUENCE [LARGE SCALE GENOMIC DNA]</scope>
    <source>
        <strain evidence="2 3">PS0</strain>
    </source>
</reference>
<protein>
    <submittedName>
        <fullName evidence="2">Uncharacterized protein</fullName>
    </submittedName>
</protein>
<dbReference type="KEGG" id="nue:C5F50_02160"/>
<dbReference type="RefSeq" id="WP_179372074.1">
    <property type="nucleotide sequence ID" value="NZ_CP026995.1"/>
</dbReference>
<sequence>MSEKQALNRKISNNTISVTASFVFFLLTITVPQPFLQPILIYDYEPSTTNIWIKNNGFQPATDVIIEVIPLKDIKLTNATAALVSDGILISEYLKNDNKIFHVQQLYNKDNLGITLSSEQKISDEDIKIIIRSNEVIGIEAEGFWQDLITNLQIMLLGIAIVFGIVVYFFVSWVLQKYQNNN</sequence>
<gene>
    <name evidence="2" type="ORF">C5F50_02160</name>
</gene>
<dbReference type="AlphaFoldDB" id="A0A7D5M3U1"/>
<dbReference type="Proteomes" id="UP000509478">
    <property type="component" value="Chromosome"/>
</dbReference>
<evidence type="ECO:0000313" key="2">
    <source>
        <dbReference type="EMBL" id="QLH06012.1"/>
    </source>
</evidence>
<keyword evidence="3" id="KW-1185">Reference proteome</keyword>
<accession>A0A7D5M3U1</accession>
<feature type="transmembrane region" description="Helical" evidence="1">
    <location>
        <begin position="12"/>
        <end position="31"/>
    </location>
</feature>
<proteinExistence type="predicted"/>
<keyword evidence="1" id="KW-0472">Membrane</keyword>
<name>A0A7D5M3U1_9ARCH</name>
<organism evidence="2 3">
    <name type="scientific">Nitrosopumilus ureiphilus</name>
    <dbReference type="NCBI Taxonomy" id="1470067"/>
    <lineage>
        <taxon>Archaea</taxon>
        <taxon>Nitrososphaerota</taxon>
        <taxon>Nitrososphaeria</taxon>
        <taxon>Nitrosopumilales</taxon>
        <taxon>Nitrosopumilaceae</taxon>
        <taxon>Nitrosopumilus</taxon>
    </lineage>
</organism>
<evidence type="ECO:0000256" key="1">
    <source>
        <dbReference type="SAM" id="Phobius"/>
    </source>
</evidence>
<evidence type="ECO:0000313" key="3">
    <source>
        <dbReference type="Proteomes" id="UP000509478"/>
    </source>
</evidence>
<dbReference type="GeneID" id="56066828"/>
<feature type="transmembrane region" description="Helical" evidence="1">
    <location>
        <begin position="154"/>
        <end position="175"/>
    </location>
</feature>